<dbReference type="GeneID" id="19301566"/>
<feature type="domain" description="Protein kinase" evidence="2">
    <location>
        <begin position="404"/>
        <end position="686"/>
    </location>
</feature>
<dbReference type="SUPFAM" id="SSF56112">
    <property type="entry name" value="Protein kinase-like (PK-like)"/>
    <property type="match status" value="1"/>
</dbReference>
<dbReference type="GO" id="GO:0004674">
    <property type="term" value="F:protein serine/threonine kinase activity"/>
    <property type="evidence" value="ECO:0007669"/>
    <property type="project" value="TreeGrafter"/>
</dbReference>
<name>S7RR69_GLOTA</name>
<dbReference type="InterPro" id="IPR051681">
    <property type="entry name" value="Ser/Thr_Kinases-Pseudokinases"/>
</dbReference>
<sequence>MPNPFLSRSEHHLKKGLVVIYEHKDLLAPEILAGLQVTHDELLDRQHYIENYRRTFKGRLFTLFRGSSKLEYHWERCADFELEARTASQAAKRVEQLKAEADEHRSTSDDGPDTTSVPTSDQHSSGVDHTNLLRGASDGGPPPELLRAPTGMTEVARLPVALRRENSPVSSSSSGGGIQNVMTLSESGSSARLTLVADNETLGKSVFHYQVQALRHQRSCNTLNEVHHGERRRFTRTYPEETVQKLLASIPKEEEEAVQVAHQIIELAHSEDMSEESKQLLHNLTFWPEPSNQHANKADAVERVDDPISALDSPPPERAQSSDVEAKESCATASEPRLLKNMRAFPMQLKEFTLDYLQETIDWFDHESDPEDDELRMQCARLVRRFVHREHMVPPSLHIKRPESEEAVAYGQGGFGAVYKATLAGQQVALKVLLPRGLNSEKALEKQARRFYREAIIWRHLRHRNILPLIGVHVYPEGRRAMVSRWCDNGSLLPYIHSRGDKCDRISLLSQIADALRYLHCHYTPPLVHKDIKPDNILINDKGEPCLTDFGISTYYHSFTVPSERGSAGSLPYMPPEILKLRNEHGGNIDERNQEIRTAICPAYDIYAFGCVCVDVYTPGDLWHEAGKWSETGVINGSRPPRPEGDIPDNLWSIVKQCWPQDPKERIKSEALAEALAAMVDRQPFQ</sequence>
<dbReference type="Gene3D" id="1.10.510.10">
    <property type="entry name" value="Transferase(Phosphotransferase) domain 1"/>
    <property type="match status" value="1"/>
</dbReference>
<evidence type="ECO:0000259" key="2">
    <source>
        <dbReference type="PROSITE" id="PS50011"/>
    </source>
</evidence>
<proteinExistence type="predicted"/>
<dbReference type="PANTHER" id="PTHR44329">
    <property type="entry name" value="SERINE/THREONINE-PROTEIN KINASE TNNI3K-RELATED"/>
    <property type="match status" value="1"/>
</dbReference>
<dbReference type="HOGENOM" id="CLU_401169_0_0_1"/>
<dbReference type="RefSeq" id="XP_007864260.1">
    <property type="nucleotide sequence ID" value="XM_007866069.1"/>
</dbReference>
<dbReference type="PROSITE" id="PS50011">
    <property type="entry name" value="PROTEIN_KINASE_DOM"/>
    <property type="match status" value="1"/>
</dbReference>
<dbReference type="InterPro" id="IPR011009">
    <property type="entry name" value="Kinase-like_dom_sf"/>
</dbReference>
<keyword evidence="3" id="KW-0418">Kinase</keyword>
<keyword evidence="4" id="KW-1185">Reference proteome</keyword>
<evidence type="ECO:0000313" key="4">
    <source>
        <dbReference type="Proteomes" id="UP000030669"/>
    </source>
</evidence>
<dbReference type="SMART" id="SM00220">
    <property type="entry name" value="S_TKc"/>
    <property type="match status" value="1"/>
</dbReference>
<reference evidence="3 4" key="1">
    <citation type="journal article" date="2012" name="Science">
        <title>The Paleozoic origin of enzymatic lignin decomposition reconstructed from 31 fungal genomes.</title>
        <authorList>
            <person name="Floudas D."/>
            <person name="Binder M."/>
            <person name="Riley R."/>
            <person name="Barry K."/>
            <person name="Blanchette R.A."/>
            <person name="Henrissat B."/>
            <person name="Martinez A.T."/>
            <person name="Otillar R."/>
            <person name="Spatafora J.W."/>
            <person name="Yadav J.S."/>
            <person name="Aerts A."/>
            <person name="Benoit I."/>
            <person name="Boyd A."/>
            <person name="Carlson A."/>
            <person name="Copeland A."/>
            <person name="Coutinho P.M."/>
            <person name="de Vries R.P."/>
            <person name="Ferreira P."/>
            <person name="Findley K."/>
            <person name="Foster B."/>
            <person name="Gaskell J."/>
            <person name="Glotzer D."/>
            <person name="Gorecki P."/>
            <person name="Heitman J."/>
            <person name="Hesse C."/>
            <person name="Hori C."/>
            <person name="Igarashi K."/>
            <person name="Jurgens J.A."/>
            <person name="Kallen N."/>
            <person name="Kersten P."/>
            <person name="Kohler A."/>
            <person name="Kuees U."/>
            <person name="Kumar T.K.A."/>
            <person name="Kuo A."/>
            <person name="LaButti K."/>
            <person name="Larrondo L.F."/>
            <person name="Lindquist E."/>
            <person name="Ling A."/>
            <person name="Lombard V."/>
            <person name="Lucas S."/>
            <person name="Lundell T."/>
            <person name="Martin R."/>
            <person name="McLaughlin D.J."/>
            <person name="Morgenstern I."/>
            <person name="Morin E."/>
            <person name="Murat C."/>
            <person name="Nagy L.G."/>
            <person name="Nolan M."/>
            <person name="Ohm R.A."/>
            <person name="Patyshakuliyeva A."/>
            <person name="Rokas A."/>
            <person name="Ruiz-Duenas F.J."/>
            <person name="Sabat G."/>
            <person name="Salamov A."/>
            <person name="Samejima M."/>
            <person name="Schmutz J."/>
            <person name="Slot J.C."/>
            <person name="St John F."/>
            <person name="Stenlid J."/>
            <person name="Sun H."/>
            <person name="Sun S."/>
            <person name="Syed K."/>
            <person name="Tsang A."/>
            <person name="Wiebenga A."/>
            <person name="Young D."/>
            <person name="Pisabarro A."/>
            <person name="Eastwood D.C."/>
            <person name="Martin F."/>
            <person name="Cullen D."/>
            <person name="Grigoriev I.V."/>
            <person name="Hibbett D.S."/>
        </authorList>
    </citation>
    <scope>NUCLEOTIDE SEQUENCE [LARGE SCALE GENOMIC DNA]</scope>
    <source>
        <strain evidence="3 4">ATCC 11539</strain>
    </source>
</reference>
<dbReference type="EMBL" id="KB469299">
    <property type="protein sequence ID" value="EPQ57110.1"/>
    <property type="molecule type" value="Genomic_DNA"/>
</dbReference>
<dbReference type="InterPro" id="IPR008271">
    <property type="entry name" value="Ser/Thr_kinase_AS"/>
</dbReference>
<dbReference type="PROSITE" id="PS00108">
    <property type="entry name" value="PROTEIN_KINASE_ST"/>
    <property type="match status" value="1"/>
</dbReference>
<protein>
    <submittedName>
        <fullName evidence="3">Kinase-like protein</fullName>
    </submittedName>
</protein>
<feature type="region of interest" description="Disordered" evidence="1">
    <location>
        <begin position="93"/>
        <end position="148"/>
    </location>
</feature>
<accession>S7RR69</accession>
<feature type="region of interest" description="Disordered" evidence="1">
    <location>
        <begin position="307"/>
        <end position="332"/>
    </location>
</feature>
<dbReference type="InterPro" id="IPR000719">
    <property type="entry name" value="Prot_kinase_dom"/>
</dbReference>
<evidence type="ECO:0000313" key="3">
    <source>
        <dbReference type="EMBL" id="EPQ57110.1"/>
    </source>
</evidence>
<dbReference type="GO" id="GO:0005524">
    <property type="term" value="F:ATP binding"/>
    <property type="evidence" value="ECO:0007669"/>
    <property type="project" value="InterPro"/>
</dbReference>
<feature type="compositionally biased region" description="Polar residues" evidence="1">
    <location>
        <begin position="113"/>
        <end position="128"/>
    </location>
</feature>
<gene>
    <name evidence="3" type="ORF">GLOTRDRAFT_127486</name>
</gene>
<dbReference type="OMA" id="KHAEVEP"/>
<dbReference type="STRING" id="670483.S7RR69"/>
<dbReference type="eggNOG" id="KOG0192">
    <property type="taxonomic scope" value="Eukaryota"/>
</dbReference>
<dbReference type="Proteomes" id="UP000030669">
    <property type="component" value="Unassembled WGS sequence"/>
</dbReference>
<dbReference type="AlphaFoldDB" id="S7RR69"/>
<dbReference type="OrthoDB" id="1668230at2759"/>
<dbReference type="KEGG" id="gtr:GLOTRDRAFT_127486"/>
<evidence type="ECO:0000256" key="1">
    <source>
        <dbReference type="SAM" id="MobiDB-lite"/>
    </source>
</evidence>
<organism evidence="3 4">
    <name type="scientific">Gloeophyllum trabeum (strain ATCC 11539 / FP-39264 / Madison 617)</name>
    <name type="common">Brown rot fungus</name>
    <dbReference type="NCBI Taxonomy" id="670483"/>
    <lineage>
        <taxon>Eukaryota</taxon>
        <taxon>Fungi</taxon>
        <taxon>Dikarya</taxon>
        <taxon>Basidiomycota</taxon>
        <taxon>Agaricomycotina</taxon>
        <taxon>Agaricomycetes</taxon>
        <taxon>Gloeophyllales</taxon>
        <taxon>Gloeophyllaceae</taxon>
        <taxon>Gloeophyllum</taxon>
    </lineage>
</organism>
<dbReference type="Pfam" id="PF00069">
    <property type="entry name" value="Pkinase"/>
    <property type="match status" value="1"/>
</dbReference>
<keyword evidence="3" id="KW-0808">Transferase</keyword>
<feature type="compositionally biased region" description="Basic and acidic residues" evidence="1">
    <location>
        <begin position="93"/>
        <end position="108"/>
    </location>
</feature>